<keyword evidence="2" id="KW-1133">Transmembrane helix</keyword>
<sequence length="533" mass="59480">MSSFRVNTASQDRSDSNSETNNNNNNNNNNNTTNSAKKSPFSVDDVTSERRFSQLVSPDRVEKSFTLQSESSGDRGRTPLRERSISSGDIPPVSPLGLPSTAERLLQRGLERRASRTLSQIDMEAADSTPPSAVATPRRSPRSRHVSLFTSSVPHTPRESRDDLIAAGEQRSMSPFNYGTTIDLSDPEKVERLQRIDRSVVGDKELKERNQIKREEADAIRQLLASHVFFLQEHPSVSHSRRTSYAATPRRLSEEGTPDRKKKNDSIPSDDEEGSSSRGKQAPVENPLDGLSYYRPVPVGLSPPRPTDKEDSLPGLHGKPKDRRSPGEEEEEIPHDLERTVAGRGISLDPLGATHAAVEEDGPSDDDTCQEVPSPPTDLEEGTATTPTDGQTGKGNGQIRIVSHYQNTVYHADNIRDAFPNLTYLPFSTRQPYEERQLDNNNSLHVLTTVLEETSFVRYLLWRNNPLLQLLGELLLLPFHYVQADTKLGVVCKILWLGVHFVLSCVLVAVLLLCYDCHRWNQIEMESTTTEGW</sequence>
<feature type="compositionally biased region" description="Basic and acidic residues" evidence="1">
    <location>
        <begin position="72"/>
        <end position="84"/>
    </location>
</feature>
<feature type="compositionally biased region" description="Basic and acidic residues" evidence="1">
    <location>
        <begin position="251"/>
        <end position="265"/>
    </location>
</feature>
<feature type="compositionally biased region" description="Acidic residues" evidence="1">
    <location>
        <begin position="359"/>
        <end position="369"/>
    </location>
</feature>
<gene>
    <name evidence="3" type="ORF">ADEAN_000131100</name>
</gene>
<feature type="region of interest" description="Disordered" evidence="1">
    <location>
        <begin position="234"/>
        <end position="336"/>
    </location>
</feature>
<dbReference type="EMBL" id="LR877146">
    <property type="protein sequence ID" value="CAD2213868.1"/>
    <property type="molecule type" value="Genomic_DNA"/>
</dbReference>
<feature type="region of interest" description="Disordered" evidence="1">
    <location>
        <begin position="1"/>
        <end position="99"/>
    </location>
</feature>
<accession>A0A7G2C246</accession>
<evidence type="ECO:0000313" key="4">
    <source>
        <dbReference type="Proteomes" id="UP000515908"/>
    </source>
</evidence>
<proteinExistence type="predicted"/>
<evidence type="ECO:0000313" key="3">
    <source>
        <dbReference type="EMBL" id="CAD2213868.1"/>
    </source>
</evidence>
<dbReference type="Proteomes" id="UP000515908">
    <property type="component" value="Chromosome 02"/>
</dbReference>
<reference evidence="3 4" key="1">
    <citation type="submission" date="2020-08" db="EMBL/GenBank/DDBJ databases">
        <authorList>
            <person name="Newling K."/>
            <person name="Davey J."/>
            <person name="Forrester S."/>
        </authorList>
    </citation>
    <scope>NUCLEOTIDE SEQUENCE [LARGE SCALE GENOMIC DNA]</scope>
    <source>
        <strain evidence="4">Crithidia deanei Carvalho (ATCC PRA-265)</strain>
    </source>
</reference>
<organism evidence="3 4">
    <name type="scientific">Angomonas deanei</name>
    <dbReference type="NCBI Taxonomy" id="59799"/>
    <lineage>
        <taxon>Eukaryota</taxon>
        <taxon>Discoba</taxon>
        <taxon>Euglenozoa</taxon>
        <taxon>Kinetoplastea</taxon>
        <taxon>Metakinetoplastina</taxon>
        <taxon>Trypanosomatida</taxon>
        <taxon>Trypanosomatidae</taxon>
        <taxon>Strigomonadinae</taxon>
        <taxon>Angomonas</taxon>
    </lineage>
</organism>
<feature type="region of interest" description="Disordered" evidence="1">
    <location>
        <begin position="116"/>
        <end position="145"/>
    </location>
</feature>
<dbReference type="AlphaFoldDB" id="A0A7G2C246"/>
<keyword evidence="2" id="KW-0812">Transmembrane</keyword>
<keyword evidence="2" id="KW-0472">Membrane</keyword>
<feature type="compositionally biased region" description="Polar residues" evidence="1">
    <location>
        <begin position="235"/>
        <end position="246"/>
    </location>
</feature>
<evidence type="ECO:0000256" key="2">
    <source>
        <dbReference type="SAM" id="Phobius"/>
    </source>
</evidence>
<name>A0A7G2C246_9TRYP</name>
<feature type="region of interest" description="Disordered" evidence="1">
    <location>
        <begin position="356"/>
        <end position="397"/>
    </location>
</feature>
<dbReference type="VEuPathDB" id="TriTrypDB:ADEAN_000131100"/>
<feature type="compositionally biased region" description="Low complexity" evidence="1">
    <location>
        <begin position="20"/>
        <end position="34"/>
    </location>
</feature>
<feature type="transmembrane region" description="Helical" evidence="2">
    <location>
        <begin position="494"/>
        <end position="515"/>
    </location>
</feature>
<protein>
    <submittedName>
        <fullName evidence="3">Uncharacterized protein</fullName>
    </submittedName>
</protein>
<feature type="compositionally biased region" description="Polar residues" evidence="1">
    <location>
        <begin position="1"/>
        <end position="11"/>
    </location>
</feature>
<evidence type="ECO:0000256" key="1">
    <source>
        <dbReference type="SAM" id="MobiDB-lite"/>
    </source>
</evidence>
<keyword evidence="4" id="KW-1185">Reference proteome</keyword>